<organism evidence="2 3">
    <name type="scientific">Pleuronectes platessa</name>
    <name type="common">European plaice</name>
    <dbReference type="NCBI Taxonomy" id="8262"/>
    <lineage>
        <taxon>Eukaryota</taxon>
        <taxon>Metazoa</taxon>
        <taxon>Chordata</taxon>
        <taxon>Craniata</taxon>
        <taxon>Vertebrata</taxon>
        <taxon>Euteleostomi</taxon>
        <taxon>Actinopterygii</taxon>
        <taxon>Neopterygii</taxon>
        <taxon>Teleostei</taxon>
        <taxon>Neoteleostei</taxon>
        <taxon>Acanthomorphata</taxon>
        <taxon>Carangaria</taxon>
        <taxon>Pleuronectiformes</taxon>
        <taxon>Pleuronectoidei</taxon>
        <taxon>Pleuronectidae</taxon>
        <taxon>Pleuronectes</taxon>
    </lineage>
</organism>
<comment type="caution">
    <text evidence="2">The sequence shown here is derived from an EMBL/GenBank/DDBJ whole genome shotgun (WGS) entry which is preliminary data.</text>
</comment>
<proteinExistence type="predicted"/>
<feature type="region of interest" description="Disordered" evidence="1">
    <location>
        <begin position="75"/>
        <end position="107"/>
    </location>
</feature>
<keyword evidence="3" id="KW-1185">Reference proteome</keyword>
<reference evidence="2" key="1">
    <citation type="submission" date="2020-03" db="EMBL/GenBank/DDBJ databases">
        <authorList>
            <person name="Weist P."/>
        </authorList>
    </citation>
    <scope>NUCLEOTIDE SEQUENCE</scope>
</reference>
<dbReference type="Proteomes" id="UP001153269">
    <property type="component" value="Unassembled WGS sequence"/>
</dbReference>
<protein>
    <submittedName>
        <fullName evidence="2">Uncharacterized protein</fullName>
    </submittedName>
</protein>
<dbReference type="AlphaFoldDB" id="A0A9N7TLU0"/>
<evidence type="ECO:0000313" key="2">
    <source>
        <dbReference type="EMBL" id="CAB1414836.1"/>
    </source>
</evidence>
<dbReference type="EMBL" id="CADEAL010000125">
    <property type="protein sequence ID" value="CAB1414836.1"/>
    <property type="molecule type" value="Genomic_DNA"/>
</dbReference>
<feature type="compositionally biased region" description="Basic residues" evidence="1">
    <location>
        <begin position="98"/>
        <end position="107"/>
    </location>
</feature>
<gene>
    <name evidence="2" type="ORF">PLEPLA_LOCUS2548</name>
</gene>
<evidence type="ECO:0000256" key="1">
    <source>
        <dbReference type="SAM" id="MobiDB-lite"/>
    </source>
</evidence>
<name>A0A9N7TLU0_PLEPL</name>
<sequence length="136" mass="15527">MSFWSEPFHHRDSVSPSASSFQIPYVIEERTWRRGPGSNTWPHTIAPHHQQLFDASVNERRRTKGINCAGPAERVTTVTSRVSREPGMKRLQATPRPTHNRTHAHAHPSKLLDNRTTVMGIWERGSGRNRRSSARS</sequence>
<accession>A0A9N7TLU0</accession>
<evidence type="ECO:0000313" key="3">
    <source>
        <dbReference type="Proteomes" id="UP001153269"/>
    </source>
</evidence>